<evidence type="ECO:0000313" key="1">
    <source>
        <dbReference type="EMBL" id="ARU60497.1"/>
    </source>
</evidence>
<name>A0A1Y0IJ60_9BACL</name>
<protein>
    <recommendedName>
        <fullName evidence="3">GH16 domain-containing protein</fullName>
    </recommendedName>
</protein>
<dbReference type="Gene3D" id="2.60.120.200">
    <property type="match status" value="1"/>
</dbReference>
<evidence type="ECO:0000313" key="2">
    <source>
        <dbReference type="Proteomes" id="UP000195437"/>
    </source>
</evidence>
<evidence type="ECO:0008006" key="3">
    <source>
        <dbReference type="Google" id="ProtNLM"/>
    </source>
</evidence>
<dbReference type="AlphaFoldDB" id="A0A1Y0IJ60"/>
<dbReference type="Pfam" id="PF13385">
    <property type="entry name" value="Laminin_G_3"/>
    <property type="match status" value="1"/>
</dbReference>
<keyword evidence="2" id="KW-1185">Reference proteome</keyword>
<dbReference type="SUPFAM" id="SSF49899">
    <property type="entry name" value="Concanavalin A-like lectins/glucanases"/>
    <property type="match status" value="1"/>
</dbReference>
<dbReference type="Proteomes" id="UP000195437">
    <property type="component" value="Chromosome"/>
</dbReference>
<accession>A0A1Y0IJ60</accession>
<dbReference type="InterPro" id="IPR013320">
    <property type="entry name" value="ConA-like_dom_sf"/>
</dbReference>
<dbReference type="KEGG" id="tum:CBW65_04970"/>
<sequence length="633" mass="70629">MVVSKKKCFRVLTTMLCLLLLMVQLTTMVFAGSIYEYVYDSNNRLAQMLKDGQPVKSFTYDAVGNLISVKEIFRLNFQRPSVSYNRNQEVLYHHQPRMEQGYFASHASKNILPKEIATGTMQYWGVTPFPGPIEVTSERHWEGETSVRVTLADNQDYLAAEVPLQGGEAGNIYTFSTYVQAEAGTRIHLLALHDTSAVTACSSIAADGSWQRLTCNSEAKFNSDGKIIMRYGIQVEAESTETKLVYLDGLQFEKQPDVTAWVSPNRVGKAVGLENAYSNLYAAFYWLDGQHDWKSYATESATGTGSVRADTQRIEIEKTDSSSGRFGYQQNKNWITLPTGGILTDSFWIRKQSVAPGAKFKLANDYEQKDGTTLNDVGLEINLETMVIETSNGGTATISEQGGGWYQVVFTTTSQSNLRGMSSLFIEGAEAKVSLEWVRKENNPVATSFAPGFGGKENLAINLNKPVKTKSQGTWEQLVYIDETLLQSRTGSLFVLEKMLDSYGIRFHHDAYLKQWVVHTYNDFNQMSTLTFSNAQTPVGWHRIALTWNPAALTAYVDGVRVATVPSPKLPSQIYPTIYIGDSGSSKQLDTLHEDIRFSSIARSAEELASSFIAHQPLPIDEFTIFKTDFDQL</sequence>
<organism evidence="1 2">
    <name type="scientific">Tumebacillus avium</name>
    <dbReference type="NCBI Taxonomy" id="1903704"/>
    <lineage>
        <taxon>Bacteria</taxon>
        <taxon>Bacillati</taxon>
        <taxon>Bacillota</taxon>
        <taxon>Bacilli</taxon>
        <taxon>Bacillales</taxon>
        <taxon>Alicyclobacillaceae</taxon>
        <taxon>Tumebacillus</taxon>
    </lineage>
</organism>
<dbReference type="Gene3D" id="2.60.120.260">
    <property type="entry name" value="Galactose-binding domain-like"/>
    <property type="match status" value="1"/>
</dbReference>
<reference evidence="2" key="1">
    <citation type="submission" date="2017-05" db="EMBL/GenBank/DDBJ databases">
        <authorList>
            <person name="Sung H."/>
        </authorList>
    </citation>
    <scope>NUCLEOTIDE SEQUENCE [LARGE SCALE GENOMIC DNA]</scope>
    <source>
        <strain evidence="2">AR23208</strain>
    </source>
</reference>
<dbReference type="EMBL" id="CP021434">
    <property type="protein sequence ID" value="ARU60497.1"/>
    <property type="molecule type" value="Genomic_DNA"/>
</dbReference>
<gene>
    <name evidence="1" type="ORF">CBW65_04970</name>
</gene>
<proteinExistence type="predicted"/>